<accession>A0A5R9C6P6</accession>
<dbReference type="RefSeq" id="WP_138470968.1">
    <property type="nucleotide sequence ID" value="NZ_VBTE01000005.1"/>
</dbReference>
<evidence type="ECO:0000313" key="2">
    <source>
        <dbReference type="EMBL" id="TLQ08811.1"/>
    </source>
</evidence>
<dbReference type="AlphaFoldDB" id="A0A5R9C6P6"/>
<dbReference type="NCBIfam" id="TIGR01913">
    <property type="entry name" value="bet_lambda"/>
    <property type="match status" value="1"/>
</dbReference>
<sequence length="255" mass="28778">MANEILDKPTVFEVNGEEVKLTGKMVKSFLTSGNGSVSDQELVMFINLCKYQKLNPFLKEAYLVKFGTKDAQIIVSKEAFMKRAESHPQYSGFEAGIIVEREKALVEIEGAIKLSDDKIVGGWAKIFRKDRERPVSVKIAFQEFSKGQSTWNTMPLNMIRKTAIVNAMREAFPDNLGAMYTEEEAQQSEIKAAEPIEDVQAEIDQNANQQVVDFEDPTKLNEQPQKERKAAEPITESKEEQGSMFENLAEVIPDF</sequence>
<dbReference type="Proteomes" id="UP000307201">
    <property type="component" value="Unassembled WGS sequence"/>
</dbReference>
<dbReference type="GO" id="GO:0003677">
    <property type="term" value="F:DNA binding"/>
    <property type="evidence" value="ECO:0007669"/>
    <property type="project" value="InterPro"/>
</dbReference>
<dbReference type="OrthoDB" id="7889018at2"/>
<comment type="caution">
    <text evidence="2">The sequence shown here is derived from an EMBL/GenBank/DDBJ whole genome shotgun (WGS) entry which is preliminary data.</text>
</comment>
<feature type="compositionally biased region" description="Basic and acidic residues" evidence="1">
    <location>
        <begin position="216"/>
        <end position="241"/>
    </location>
</feature>
<dbReference type="InterPro" id="IPR010183">
    <property type="entry name" value="Phage_lambda_Bet"/>
</dbReference>
<gene>
    <name evidence="2" type="primary">bet</name>
    <name evidence="2" type="ORF">FEZ48_02700</name>
</gene>
<dbReference type="GO" id="GO:0006310">
    <property type="term" value="P:DNA recombination"/>
    <property type="evidence" value="ECO:0007669"/>
    <property type="project" value="InterPro"/>
</dbReference>
<dbReference type="InterPro" id="IPR018330">
    <property type="entry name" value="RecT_fam"/>
</dbReference>
<dbReference type="Pfam" id="PF03837">
    <property type="entry name" value="RecT"/>
    <property type="match status" value="1"/>
</dbReference>
<name>A0A5R9C6P6_9LACT</name>
<evidence type="ECO:0000256" key="1">
    <source>
        <dbReference type="SAM" id="MobiDB-lite"/>
    </source>
</evidence>
<organism evidence="2 3">
    <name type="scientific">Marinilactibacillus psychrotolerans</name>
    <dbReference type="NCBI Taxonomy" id="191770"/>
    <lineage>
        <taxon>Bacteria</taxon>
        <taxon>Bacillati</taxon>
        <taxon>Bacillota</taxon>
        <taxon>Bacilli</taxon>
        <taxon>Lactobacillales</taxon>
        <taxon>Carnobacteriaceae</taxon>
        <taxon>Marinilactibacillus</taxon>
    </lineage>
</organism>
<feature type="region of interest" description="Disordered" evidence="1">
    <location>
        <begin position="205"/>
        <end position="255"/>
    </location>
</feature>
<proteinExistence type="predicted"/>
<protein>
    <submittedName>
        <fullName evidence="2">Phage recombination protein Bet</fullName>
    </submittedName>
</protein>
<reference evidence="2 3" key="1">
    <citation type="submission" date="2019-05" db="EMBL/GenBank/DDBJ databases">
        <title>The metagenome of a microbial culture collection derived from dairy environment covers the genomic content of the human microbiome.</title>
        <authorList>
            <person name="Roder T."/>
            <person name="Wuthrich D."/>
            <person name="Sattari Z."/>
            <person name="Von Ah U."/>
            <person name="Bar C."/>
            <person name="Ronchi F."/>
            <person name="Macpherson A.J."/>
            <person name="Ganal-Vonarburg S.C."/>
            <person name="Bruggmann R."/>
            <person name="Vergeres G."/>
        </authorList>
    </citation>
    <scope>NUCLEOTIDE SEQUENCE [LARGE SCALE GENOMIC DNA]</scope>
    <source>
        <strain evidence="2 3">FAM 24235</strain>
    </source>
</reference>
<dbReference type="EMBL" id="VBTE01000005">
    <property type="protein sequence ID" value="TLQ08811.1"/>
    <property type="molecule type" value="Genomic_DNA"/>
</dbReference>
<evidence type="ECO:0000313" key="3">
    <source>
        <dbReference type="Proteomes" id="UP000307201"/>
    </source>
</evidence>